<name>A0A561B3X4_9BURK</name>
<keyword evidence="1" id="KW-1133">Transmembrane helix</keyword>
<gene>
    <name evidence="2" type="ORF">FB547_12265</name>
</gene>
<evidence type="ECO:0000256" key="1">
    <source>
        <dbReference type="SAM" id="Phobius"/>
    </source>
</evidence>
<dbReference type="Proteomes" id="UP000319722">
    <property type="component" value="Unassembled WGS sequence"/>
</dbReference>
<dbReference type="RefSeq" id="WP_145747695.1">
    <property type="nucleotide sequence ID" value="NZ_VIVL01000022.1"/>
</dbReference>
<keyword evidence="1" id="KW-0472">Membrane</keyword>
<proteinExistence type="predicted"/>
<evidence type="ECO:0000313" key="3">
    <source>
        <dbReference type="Proteomes" id="UP000319722"/>
    </source>
</evidence>
<evidence type="ECO:0000313" key="2">
    <source>
        <dbReference type="EMBL" id="TWD73573.1"/>
    </source>
</evidence>
<comment type="caution">
    <text evidence="2">The sequence shown here is derived from an EMBL/GenBank/DDBJ whole genome shotgun (WGS) entry which is preliminary data.</text>
</comment>
<dbReference type="AlphaFoldDB" id="A0A561B3X4"/>
<dbReference type="EMBL" id="VIVL01000022">
    <property type="protein sequence ID" value="TWD73573.1"/>
    <property type="molecule type" value="Genomic_DNA"/>
</dbReference>
<protein>
    <submittedName>
        <fullName evidence="2">Uncharacterized protein</fullName>
    </submittedName>
</protein>
<sequence length="62" mass="6502">MAKFYVGAKLDAVLHFIEGAVSLGLISGAALAAIVGQLVLGGILAMLAIGMFLRFKRGRVRE</sequence>
<accession>A0A561B3X4</accession>
<organism evidence="2 3">
    <name type="scientific">Variovorax beijingensis</name>
    <dbReference type="NCBI Taxonomy" id="2496117"/>
    <lineage>
        <taxon>Bacteria</taxon>
        <taxon>Pseudomonadati</taxon>
        <taxon>Pseudomonadota</taxon>
        <taxon>Betaproteobacteria</taxon>
        <taxon>Burkholderiales</taxon>
        <taxon>Comamonadaceae</taxon>
        <taxon>Variovorax</taxon>
    </lineage>
</organism>
<keyword evidence="1" id="KW-0812">Transmembrane</keyword>
<reference evidence="2 3" key="1">
    <citation type="submission" date="2019-06" db="EMBL/GenBank/DDBJ databases">
        <title>Sorghum-associated microbial communities from plants grown in Nebraska, USA.</title>
        <authorList>
            <person name="Schachtman D."/>
        </authorList>
    </citation>
    <scope>NUCLEOTIDE SEQUENCE [LARGE SCALE GENOMIC DNA]</scope>
    <source>
        <strain evidence="2 3">T529</strain>
    </source>
</reference>
<feature type="transmembrane region" description="Helical" evidence="1">
    <location>
        <begin position="20"/>
        <end position="53"/>
    </location>
</feature>